<evidence type="ECO:0000256" key="3">
    <source>
        <dbReference type="ARBA" id="ARBA00022692"/>
    </source>
</evidence>
<feature type="domain" description="Major facilitator superfamily (MFS) profile" evidence="7">
    <location>
        <begin position="15"/>
        <end position="419"/>
    </location>
</feature>
<feature type="transmembrane region" description="Helical" evidence="6">
    <location>
        <begin position="81"/>
        <end position="99"/>
    </location>
</feature>
<dbReference type="PANTHER" id="PTHR43791:SF36">
    <property type="entry name" value="TRANSPORTER, PUTATIVE (AFU_ORTHOLOGUE AFUA_6G08340)-RELATED"/>
    <property type="match status" value="1"/>
</dbReference>
<dbReference type="InterPro" id="IPR011701">
    <property type="entry name" value="MFS"/>
</dbReference>
<evidence type="ECO:0000256" key="6">
    <source>
        <dbReference type="SAM" id="Phobius"/>
    </source>
</evidence>
<dbReference type="PROSITE" id="PS50850">
    <property type="entry name" value="MFS"/>
    <property type="match status" value="1"/>
</dbReference>
<name>A0A375I4G6_9ACTN</name>
<comment type="subcellular location">
    <subcellularLocation>
        <location evidence="1">Cell membrane</location>
        <topology evidence="1">Multi-pass membrane protein</topology>
    </subcellularLocation>
</comment>
<evidence type="ECO:0000256" key="5">
    <source>
        <dbReference type="ARBA" id="ARBA00023136"/>
    </source>
</evidence>
<dbReference type="Gene3D" id="1.20.1250.20">
    <property type="entry name" value="MFS general substrate transporter like domains"/>
    <property type="match status" value="2"/>
</dbReference>
<sequence length="424" mass="45757">MEFEKALTRKITLRIIPFVMVLYTAAYVDRSAVGFAQLHMETDIGIDSAAYGFGAGLFFLAYFLFEVPSNWVLPKVGPRRWFARILVTWGLITALMAAARGPISFYILRFLLGAAEAGFYPGILYYLTEWYPQRNRTKATGVFVMAAPLAFLIMSPLAGWLLGVTGLGMVGWQWLFVVVGGVAVLLAIPTLRLLHDSPHAAPWITEEEAAWIDAELEKDRQELGQADHKNPFKALLDKNVLLFAVLFFPSTVGVYGLSYWLPQVISKFSSSDMNTGLLTAVPYIFALIGIWITSRWAARFRENWIPLAVIFAGAAVGIGASALVSSPLAQLACLSLAAFCLYSIAGVFWALPTLYVIGATAAVGIAAINSFGNLGGFVGPYVVGLIAQSTGTTTAGMLFLSVVLFLGAAGTMVAKAVKGRSSGH</sequence>
<keyword evidence="3 6" id="KW-0812">Transmembrane</keyword>
<feature type="transmembrane region" description="Helical" evidence="6">
    <location>
        <begin position="12"/>
        <end position="28"/>
    </location>
</feature>
<feature type="transmembrane region" description="Helical" evidence="6">
    <location>
        <begin position="329"/>
        <end position="351"/>
    </location>
</feature>
<feature type="transmembrane region" description="Helical" evidence="6">
    <location>
        <begin position="395"/>
        <end position="414"/>
    </location>
</feature>
<keyword evidence="9" id="KW-1185">Reference proteome</keyword>
<feature type="transmembrane region" description="Helical" evidence="6">
    <location>
        <begin position="139"/>
        <end position="162"/>
    </location>
</feature>
<dbReference type="PANTHER" id="PTHR43791">
    <property type="entry name" value="PERMEASE-RELATED"/>
    <property type="match status" value="1"/>
</dbReference>
<keyword evidence="2" id="KW-0813">Transport</keyword>
<dbReference type="GO" id="GO:0005886">
    <property type="term" value="C:plasma membrane"/>
    <property type="evidence" value="ECO:0007669"/>
    <property type="project" value="UniProtKB-SubCell"/>
</dbReference>
<feature type="transmembrane region" description="Helical" evidence="6">
    <location>
        <begin position="273"/>
        <end position="292"/>
    </location>
</feature>
<dbReference type="GO" id="GO:0022857">
    <property type="term" value="F:transmembrane transporter activity"/>
    <property type="evidence" value="ECO:0007669"/>
    <property type="project" value="InterPro"/>
</dbReference>
<evidence type="ECO:0000313" key="9">
    <source>
        <dbReference type="Proteomes" id="UP000265962"/>
    </source>
</evidence>
<dbReference type="FunFam" id="1.20.1250.20:FF:000018">
    <property type="entry name" value="MFS transporter permease"/>
    <property type="match status" value="1"/>
</dbReference>
<feature type="transmembrane region" description="Helical" evidence="6">
    <location>
        <begin position="174"/>
        <end position="194"/>
    </location>
</feature>
<evidence type="ECO:0000259" key="7">
    <source>
        <dbReference type="PROSITE" id="PS50850"/>
    </source>
</evidence>
<evidence type="ECO:0000256" key="2">
    <source>
        <dbReference type="ARBA" id="ARBA00022448"/>
    </source>
</evidence>
<evidence type="ECO:0000256" key="4">
    <source>
        <dbReference type="ARBA" id="ARBA00022989"/>
    </source>
</evidence>
<dbReference type="SUPFAM" id="SSF103473">
    <property type="entry name" value="MFS general substrate transporter"/>
    <property type="match status" value="1"/>
</dbReference>
<feature type="transmembrane region" description="Helical" evidence="6">
    <location>
        <begin position="48"/>
        <end position="69"/>
    </location>
</feature>
<dbReference type="InterPro" id="IPR020846">
    <property type="entry name" value="MFS_dom"/>
</dbReference>
<dbReference type="CDD" id="cd17319">
    <property type="entry name" value="MFS_ExuT_GudP_like"/>
    <property type="match status" value="1"/>
</dbReference>
<evidence type="ECO:0000256" key="1">
    <source>
        <dbReference type="ARBA" id="ARBA00004651"/>
    </source>
</evidence>
<keyword evidence="5 6" id="KW-0472">Membrane</keyword>
<feature type="transmembrane region" description="Helical" evidence="6">
    <location>
        <begin position="304"/>
        <end position="323"/>
    </location>
</feature>
<keyword evidence="4 6" id="KW-1133">Transmembrane helix</keyword>
<reference evidence="9" key="1">
    <citation type="submission" date="2018-02" db="EMBL/GenBank/DDBJ databases">
        <authorList>
            <person name="Hornung B."/>
        </authorList>
    </citation>
    <scope>NUCLEOTIDE SEQUENCE [LARGE SCALE GENOMIC DNA]</scope>
</reference>
<dbReference type="InterPro" id="IPR036259">
    <property type="entry name" value="MFS_trans_sf"/>
</dbReference>
<dbReference type="Pfam" id="PF07690">
    <property type="entry name" value="MFS_1"/>
    <property type="match status" value="1"/>
</dbReference>
<dbReference type="EMBL" id="OMOH01000003">
    <property type="protein sequence ID" value="SPF68103.1"/>
    <property type="molecule type" value="Genomic_DNA"/>
</dbReference>
<feature type="transmembrane region" description="Helical" evidence="6">
    <location>
        <begin position="105"/>
        <end position="127"/>
    </location>
</feature>
<feature type="transmembrane region" description="Helical" evidence="6">
    <location>
        <begin position="240"/>
        <end position="261"/>
    </location>
</feature>
<protein>
    <submittedName>
        <fullName evidence="8">Major facilitator superfamily domain</fullName>
    </submittedName>
</protein>
<feature type="transmembrane region" description="Helical" evidence="6">
    <location>
        <begin position="363"/>
        <end position="383"/>
    </location>
</feature>
<accession>A0A375I4G6</accession>
<evidence type="ECO:0000313" key="8">
    <source>
        <dbReference type="EMBL" id="SPF68103.1"/>
    </source>
</evidence>
<dbReference type="AlphaFoldDB" id="A0A375I4G6"/>
<dbReference type="Proteomes" id="UP000265962">
    <property type="component" value="Unassembled WGS sequence"/>
</dbReference>
<proteinExistence type="predicted"/>
<organism evidence="8 9">
    <name type="scientific">Propionibacterium ruminifibrarum</name>
    <dbReference type="NCBI Taxonomy" id="1962131"/>
    <lineage>
        <taxon>Bacteria</taxon>
        <taxon>Bacillati</taxon>
        <taxon>Actinomycetota</taxon>
        <taxon>Actinomycetes</taxon>
        <taxon>Propionibacteriales</taxon>
        <taxon>Propionibacteriaceae</taxon>
        <taxon>Propionibacterium</taxon>
    </lineage>
</organism>
<gene>
    <name evidence="8" type="ORF">PROPJV5_1061</name>
</gene>
<dbReference type="RefSeq" id="WP_182858581.1">
    <property type="nucleotide sequence ID" value="NZ_OMOH01000003.1"/>
</dbReference>